<protein>
    <submittedName>
        <fullName evidence="1">Uncharacterized protein</fullName>
    </submittedName>
</protein>
<proteinExistence type="predicted"/>
<keyword evidence="2" id="KW-1185">Reference proteome</keyword>
<accession>A0ABR7KDX4</accession>
<dbReference type="RefSeq" id="WP_187012972.1">
    <property type="nucleotide sequence ID" value="NZ_JACRWG010000072.1"/>
</dbReference>
<gene>
    <name evidence="1" type="ORF">H8909_11760</name>
</gene>
<evidence type="ECO:0000313" key="1">
    <source>
        <dbReference type="EMBL" id="MBC6010892.1"/>
    </source>
</evidence>
<sequence length="63" mass="7486">MKRVKGTLYPRVFITLYGAVDSKLHLADYETDKIIYFSKKVDDYNVYLNKMMKVLHQNLQKSI</sequence>
<reference evidence="1 2" key="1">
    <citation type="submission" date="2020-08" db="EMBL/GenBank/DDBJ databases">
        <authorList>
            <person name="Liu C."/>
            <person name="Sun Q."/>
        </authorList>
    </citation>
    <scope>NUCLEOTIDE SEQUENCE [LARGE SCALE GENOMIC DNA]</scope>
    <source>
        <strain evidence="1 2">NSJ-22</strain>
    </source>
</reference>
<evidence type="ECO:0000313" key="2">
    <source>
        <dbReference type="Proteomes" id="UP000603474"/>
    </source>
</evidence>
<dbReference type="EMBL" id="JACRWG010000072">
    <property type="protein sequence ID" value="MBC6010892.1"/>
    <property type="molecule type" value="Genomic_DNA"/>
</dbReference>
<comment type="caution">
    <text evidence="1">The sequence shown here is derived from an EMBL/GenBank/DDBJ whole genome shotgun (WGS) entry which is preliminary data.</text>
</comment>
<name>A0ABR7KDX4_9FIRM</name>
<organism evidence="1 2">
    <name type="scientific">Catenibacterium faecis</name>
    <dbReference type="NCBI Taxonomy" id="2764323"/>
    <lineage>
        <taxon>Bacteria</taxon>
        <taxon>Bacillati</taxon>
        <taxon>Bacillota</taxon>
        <taxon>Erysipelotrichia</taxon>
        <taxon>Erysipelotrichales</taxon>
        <taxon>Coprobacillaceae</taxon>
        <taxon>Catenibacterium</taxon>
    </lineage>
</organism>
<dbReference type="Proteomes" id="UP000603474">
    <property type="component" value="Unassembled WGS sequence"/>
</dbReference>